<dbReference type="Proteomes" id="UP000184387">
    <property type="component" value="Unassembled WGS sequence"/>
</dbReference>
<dbReference type="EMBL" id="FQZF01000008">
    <property type="protein sequence ID" value="SHJ08290.1"/>
    <property type="molecule type" value="Genomic_DNA"/>
</dbReference>
<dbReference type="OrthoDB" id="8717144at2"/>
<dbReference type="Gene3D" id="3.50.30.40">
    <property type="entry name" value="Ribonuclease E inhibitor RraA/RraA-like"/>
    <property type="match status" value="1"/>
</dbReference>
<name>A0A1M6GEA5_9PROT</name>
<evidence type="ECO:0000313" key="6">
    <source>
        <dbReference type="EMBL" id="SHJ08290.1"/>
    </source>
</evidence>
<dbReference type="InterPro" id="IPR036704">
    <property type="entry name" value="RraA/RraA-like_sf"/>
</dbReference>
<evidence type="ECO:0000313" key="7">
    <source>
        <dbReference type="Proteomes" id="UP000184387"/>
    </source>
</evidence>
<sequence length="224" mass="23812">MDSFPRLAPELVAAFRSLPTSAISDALDRQGIEGAVEGLRPMLAGHRMAGQAITLAYLPVGTRRGTMGDFLHLAGPGDVLALDMRGRTDCTAWGAILTEAAHRAGLSGTVIDGANRDIGESRAVGYPIWSRAHFMRTGKDRWQLEAANVPIALGGIRVEAGDLICADDAGVVVVPREAAMRTLEIVREIGAKETLIQDAVRSGTELAEARATHGYFGLQGREGR</sequence>
<dbReference type="GO" id="GO:0046872">
    <property type="term" value="F:metal ion binding"/>
    <property type="evidence" value="ECO:0007669"/>
    <property type="project" value="UniProtKB-KW"/>
</dbReference>
<gene>
    <name evidence="6" type="ORF">SAMN02745194_01720</name>
</gene>
<feature type="binding site" evidence="5">
    <location>
        <position position="117"/>
    </location>
    <ligand>
        <name>Mg(2+)</name>
        <dbReference type="ChEBI" id="CHEBI:18420"/>
    </ligand>
</feature>
<keyword evidence="5" id="KW-0479">Metal-binding</keyword>
<protein>
    <recommendedName>
        <fullName evidence="2">Putative 4-hydroxy-4-methyl-2-oxoglutarate aldolase</fullName>
    </recommendedName>
    <alternativeName>
        <fullName evidence="3">Regulator of ribonuclease activity homolog</fullName>
    </alternativeName>
    <alternativeName>
        <fullName evidence="4">RraA-like protein</fullName>
    </alternativeName>
</protein>
<evidence type="ECO:0000256" key="5">
    <source>
        <dbReference type="PIRSR" id="PIRSR605493-1"/>
    </source>
</evidence>
<feature type="binding site" evidence="5">
    <location>
        <begin position="94"/>
        <end position="97"/>
    </location>
    <ligand>
        <name>substrate</name>
    </ligand>
</feature>
<evidence type="ECO:0000256" key="4">
    <source>
        <dbReference type="ARBA" id="ARBA00030169"/>
    </source>
</evidence>
<feature type="binding site" evidence="5">
    <location>
        <position position="116"/>
    </location>
    <ligand>
        <name>substrate</name>
    </ligand>
</feature>
<dbReference type="InterPro" id="IPR005493">
    <property type="entry name" value="RraA/RraA-like"/>
</dbReference>
<comment type="cofactor">
    <cofactor evidence="5">
        <name>Mg(2+)</name>
        <dbReference type="ChEBI" id="CHEBI:18420"/>
    </cofactor>
</comment>
<evidence type="ECO:0000256" key="2">
    <source>
        <dbReference type="ARBA" id="ARBA00016549"/>
    </source>
</evidence>
<accession>A0A1M6GEA5</accession>
<dbReference type="Pfam" id="PF03737">
    <property type="entry name" value="RraA-like"/>
    <property type="match status" value="1"/>
</dbReference>
<comment type="cofactor">
    <cofactor evidence="1">
        <name>a divalent metal cation</name>
        <dbReference type="ChEBI" id="CHEBI:60240"/>
    </cofactor>
</comment>
<dbReference type="PANTHER" id="PTHR33254">
    <property type="entry name" value="4-HYDROXY-4-METHYL-2-OXOGLUTARATE ALDOLASE 3-RELATED"/>
    <property type="match status" value="1"/>
</dbReference>
<organism evidence="6 7">
    <name type="scientific">Muricoccus roseus</name>
    <dbReference type="NCBI Taxonomy" id="198092"/>
    <lineage>
        <taxon>Bacteria</taxon>
        <taxon>Pseudomonadati</taxon>
        <taxon>Pseudomonadota</taxon>
        <taxon>Alphaproteobacteria</taxon>
        <taxon>Acetobacterales</taxon>
        <taxon>Roseomonadaceae</taxon>
        <taxon>Muricoccus</taxon>
    </lineage>
</organism>
<dbReference type="PANTHER" id="PTHR33254:SF4">
    <property type="entry name" value="4-HYDROXY-4-METHYL-2-OXOGLUTARATE ALDOLASE 3-RELATED"/>
    <property type="match status" value="1"/>
</dbReference>
<keyword evidence="7" id="KW-1185">Reference proteome</keyword>
<dbReference type="CDD" id="cd16841">
    <property type="entry name" value="RraA_family"/>
    <property type="match status" value="1"/>
</dbReference>
<dbReference type="SUPFAM" id="SSF89562">
    <property type="entry name" value="RraA-like"/>
    <property type="match status" value="1"/>
</dbReference>
<dbReference type="STRING" id="198092.SAMN02745194_01720"/>
<evidence type="ECO:0000256" key="1">
    <source>
        <dbReference type="ARBA" id="ARBA00001968"/>
    </source>
</evidence>
<reference evidence="6 7" key="1">
    <citation type="submission" date="2016-11" db="EMBL/GenBank/DDBJ databases">
        <authorList>
            <person name="Jaros S."/>
            <person name="Januszkiewicz K."/>
            <person name="Wedrychowicz H."/>
        </authorList>
    </citation>
    <scope>NUCLEOTIDE SEQUENCE [LARGE SCALE GENOMIC DNA]</scope>
    <source>
        <strain evidence="6 7">DSM 14916</strain>
    </source>
</reference>
<dbReference type="AlphaFoldDB" id="A0A1M6GEA5"/>
<dbReference type="RefSeq" id="WP_073133608.1">
    <property type="nucleotide sequence ID" value="NZ_FQZF01000008.1"/>
</dbReference>
<keyword evidence="5" id="KW-0460">Magnesium</keyword>
<evidence type="ECO:0000256" key="3">
    <source>
        <dbReference type="ARBA" id="ARBA00029596"/>
    </source>
</evidence>
<proteinExistence type="predicted"/>